<accession>A0A5S3P9K3</accession>
<dbReference type="SUPFAM" id="SSF53448">
    <property type="entry name" value="Nucleotide-diphospho-sugar transferases"/>
    <property type="match status" value="1"/>
</dbReference>
<dbReference type="InterPro" id="IPR025877">
    <property type="entry name" value="MobA-like_NTP_Trfase"/>
</dbReference>
<dbReference type="Gene3D" id="3.90.550.10">
    <property type="entry name" value="Spore Coat Polysaccharide Biosynthesis Protein SpsA, Chain A"/>
    <property type="match status" value="1"/>
</dbReference>
<dbReference type="OrthoDB" id="159246at2"/>
<sequence>MSQPLTTLVLAGSRPGPDPLLAGTELASKALLPIAGTPMLAHVLTALSAAPEIGRIVIAAQDTSTLKDNPQIAAAGLADWTTSRGGIADAVQAALREAPGPLLVTTADNVLLTPEMIAQFLSEASGHDLAVGLVEREAVRDAGHSTIRTWLAFRGGHWSGANLFYLGGPQVELLVEFWKTIEQDRKKRWKILGAFGPALLLGAALRLIDIHSFARRVAKRFGLTAKVVAMAAPEACIDADKPSDLPVIEAIMAARQTTASAASTAANAAANSSS</sequence>
<dbReference type="RefSeq" id="WP_138615574.1">
    <property type="nucleotide sequence ID" value="NZ_VCAO01000001.1"/>
</dbReference>
<evidence type="ECO:0000259" key="2">
    <source>
        <dbReference type="Pfam" id="PF12804"/>
    </source>
</evidence>
<dbReference type="AlphaFoldDB" id="A0A5S3P9K3"/>
<name>A0A5S3P9K3_9SPHN</name>
<evidence type="ECO:0000313" key="4">
    <source>
        <dbReference type="Proteomes" id="UP000309668"/>
    </source>
</evidence>
<keyword evidence="4" id="KW-1185">Reference proteome</keyword>
<feature type="domain" description="MobA-like NTP transferase" evidence="2">
    <location>
        <begin position="28"/>
        <end position="131"/>
    </location>
</feature>
<evidence type="ECO:0000256" key="1">
    <source>
        <dbReference type="ARBA" id="ARBA00022842"/>
    </source>
</evidence>
<dbReference type="InterPro" id="IPR029044">
    <property type="entry name" value="Nucleotide-diphossugar_trans"/>
</dbReference>
<keyword evidence="1" id="KW-0460">Magnesium</keyword>
<comment type="caution">
    <text evidence="3">The sequence shown here is derived from an EMBL/GenBank/DDBJ whole genome shotgun (WGS) entry which is preliminary data.</text>
</comment>
<proteinExistence type="predicted"/>
<dbReference type="GO" id="GO:0016779">
    <property type="term" value="F:nucleotidyltransferase activity"/>
    <property type="evidence" value="ECO:0007669"/>
    <property type="project" value="UniProtKB-ARBA"/>
</dbReference>
<evidence type="ECO:0000313" key="3">
    <source>
        <dbReference type="EMBL" id="TMM50013.1"/>
    </source>
</evidence>
<dbReference type="Pfam" id="PF12804">
    <property type="entry name" value="NTP_transf_3"/>
    <property type="match status" value="1"/>
</dbReference>
<dbReference type="Proteomes" id="UP000309668">
    <property type="component" value="Unassembled WGS sequence"/>
</dbReference>
<gene>
    <name evidence="3" type="ORF">FEV51_02095</name>
</gene>
<dbReference type="EMBL" id="VCAO01000001">
    <property type="protein sequence ID" value="TMM50013.1"/>
    <property type="molecule type" value="Genomic_DNA"/>
</dbReference>
<protein>
    <submittedName>
        <fullName evidence="3">4-diphosphocytidyl-2C-methyl-D-erythritol synthase</fullName>
    </submittedName>
</protein>
<organism evidence="3 4">
    <name type="scientific">Qipengyuania marisflavi</name>
    <dbReference type="NCBI Taxonomy" id="2486356"/>
    <lineage>
        <taxon>Bacteria</taxon>
        <taxon>Pseudomonadati</taxon>
        <taxon>Pseudomonadota</taxon>
        <taxon>Alphaproteobacteria</taxon>
        <taxon>Sphingomonadales</taxon>
        <taxon>Erythrobacteraceae</taxon>
        <taxon>Qipengyuania</taxon>
    </lineage>
</organism>
<reference evidence="3 4" key="1">
    <citation type="submission" date="2019-05" db="EMBL/GenBank/DDBJ databases">
        <title>Erythrobacter marisflavi sp. nov., isolated from isolated from water of an estuary environment.</title>
        <authorList>
            <person name="Yoon J.-H."/>
        </authorList>
    </citation>
    <scope>NUCLEOTIDE SEQUENCE [LARGE SCALE GENOMIC DNA]</scope>
    <source>
        <strain evidence="3 4">KEM-5</strain>
    </source>
</reference>